<accession>H0EMQ1</accession>
<evidence type="ECO:0008006" key="4">
    <source>
        <dbReference type="Google" id="ProtNLM"/>
    </source>
</evidence>
<protein>
    <recommendedName>
        <fullName evidence="4">CsbD-like domain-containing protein</fullName>
    </recommendedName>
</protein>
<sequence length="102" mass="10541">MSGNTQTPHPSSNEPSMIGGHAQYAKGYVESTIGSVTGNADWKQSGEKDMQGGIGEMKKANENRTSEPAASGIGGQIESAAGRVAGCEGMEKEGAIRQEKAQ</sequence>
<comment type="caution">
    <text evidence="2">The sequence shown here is derived from an EMBL/GenBank/DDBJ whole genome shotgun (WGS) entry which is preliminary data.</text>
</comment>
<feature type="region of interest" description="Disordered" evidence="1">
    <location>
        <begin position="1"/>
        <end position="22"/>
    </location>
</feature>
<dbReference type="EMBL" id="AGUE01000094">
    <property type="protein sequence ID" value="EHL00130.1"/>
    <property type="molecule type" value="Genomic_DNA"/>
</dbReference>
<gene>
    <name evidence="2" type="ORF">M7I_3890</name>
</gene>
<evidence type="ECO:0000313" key="3">
    <source>
        <dbReference type="Proteomes" id="UP000005446"/>
    </source>
</evidence>
<reference evidence="2 3" key="1">
    <citation type="journal article" date="2012" name="Eukaryot. Cell">
        <title>Genome sequence of the fungus Glarea lozoyensis: the first genome sequence of a species from the Helotiaceae family.</title>
        <authorList>
            <person name="Youssar L."/>
            <person name="Gruening B.A."/>
            <person name="Erxleben A."/>
            <person name="Guenther S."/>
            <person name="Huettel W."/>
        </authorList>
    </citation>
    <scope>NUCLEOTIDE SEQUENCE [LARGE SCALE GENOMIC DNA]</scope>
    <source>
        <strain evidence="3">ATCC 74030 / MF5533</strain>
    </source>
</reference>
<dbReference type="OrthoDB" id="9999611at2759"/>
<organism evidence="2 3">
    <name type="scientific">Glarea lozoyensis (strain ATCC 74030 / MF5533)</name>
    <dbReference type="NCBI Taxonomy" id="1104152"/>
    <lineage>
        <taxon>Eukaryota</taxon>
        <taxon>Fungi</taxon>
        <taxon>Dikarya</taxon>
        <taxon>Ascomycota</taxon>
        <taxon>Pezizomycotina</taxon>
        <taxon>Leotiomycetes</taxon>
        <taxon>Helotiales</taxon>
        <taxon>Helotiaceae</taxon>
        <taxon>Glarea</taxon>
    </lineage>
</organism>
<dbReference type="InParanoid" id="H0EMQ1"/>
<proteinExistence type="predicted"/>
<dbReference type="Proteomes" id="UP000005446">
    <property type="component" value="Unassembled WGS sequence"/>
</dbReference>
<feature type="compositionally biased region" description="Polar residues" evidence="1">
    <location>
        <begin position="1"/>
        <end position="15"/>
    </location>
</feature>
<name>H0EMQ1_GLAL7</name>
<dbReference type="HOGENOM" id="CLU_166315_0_0_1"/>
<evidence type="ECO:0000256" key="1">
    <source>
        <dbReference type="SAM" id="MobiDB-lite"/>
    </source>
</evidence>
<keyword evidence="3" id="KW-1185">Reference proteome</keyword>
<dbReference type="AlphaFoldDB" id="H0EMQ1"/>
<evidence type="ECO:0000313" key="2">
    <source>
        <dbReference type="EMBL" id="EHL00130.1"/>
    </source>
</evidence>